<evidence type="ECO:0000256" key="3">
    <source>
        <dbReference type="ARBA" id="ARBA00029447"/>
    </source>
</evidence>
<comment type="subcellular location">
    <subcellularLocation>
        <location evidence="1">Membrane</location>
    </subcellularLocation>
</comment>
<comment type="caution">
    <text evidence="6">The sequence shown here is derived from an EMBL/GenBank/DDBJ whole genome shotgun (WGS) entry which is preliminary data.</text>
</comment>
<dbReference type="Pfam" id="PF08495">
    <property type="entry name" value="FIST"/>
    <property type="match status" value="1"/>
</dbReference>
<dbReference type="InterPro" id="IPR004090">
    <property type="entry name" value="Chemotax_Me-accpt_rcpt"/>
</dbReference>
<sequence length="667" mass="72770">MFFQRKKEHTKATHHHSAVAATLTISSQDIHPDKLAALRLHPGTALIIAFISPSGNFAEVSKRLTNALEFSRHVITVMTAGELGGGKALYHPTSDHWDNIVLHAFSSDLFEQLSIHTVPLHSADIKAGNPTQSAAQRVAAITSELAKVRVPFEVSSHNTLALTYFDGLTASEDFFTQALYKSRRFPCYFVGGSAGGKLDFKQADIALNGEVKGNSAILCFCKLAKGYRYGIMKSHNFQPTGNQYVVADFNPLTRTLNTVLDNNLQLLNPVEALCNTFNCMPEDLDARLQSHSFGIDINDNIYIRSVAAINDNGSIRFFSDLAFGEELQLVKATDFKQSLDADFRRFMQGKPSTPVAMIANDCILRRLNNAASLQGVSTLDGICLSGFSTFGEYLGLHQNQTVTAVGFFAVGEQQQFEDEYANNYPFYLAAFSSYHLNARLISMQRINDLQNRLIESTHEFRSLLEESNEQLNFVANLARDSATKQLELGGQFKEFLNQIAKQEKERSGLTEGMTQLRDSAERIVNIIQSIGGIAEQTNLLALNAAIEAARAGEAGRGFAVVADEVRALSQRTQSSLKETGDTIDGVSGSITGISAAIDSINTLLSNIESSSADLSKELADLSDTSSSAAGRAAEGITKAQGAAERMITLEKETKLIETLNELAKKSH</sequence>
<dbReference type="Pfam" id="PF00015">
    <property type="entry name" value="MCPsignal"/>
    <property type="match status" value="1"/>
</dbReference>
<dbReference type="InterPro" id="IPR019494">
    <property type="entry name" value="FIST_C"/>
</dbReference>
<dbReference type="PANTHER" id="PTHR32089">
    <property type="entry name" value="METHYL-ACCEPTING CHEMOTAXIS PROTEIN MCPB"/>
    <property type="match status" value="1"/>
</dbReference>
<dbReference type="InterPro" id="IPR004089">
    <property type="entry name" value="MCPsignal_dom"/>
</dbReference>
<dbReference type="SMART" id="SM01204">
    <property type="entry name" value="FIST_C"/>
    <property type="match status" value="1"/>
</dbReference>
<evidence type="ECO:0000313" key="6">
    <source>
        <dbReference type="EMBL" id="OFI32444.1"/>
    </source>
</evidence>
<dbReference type="GO" id="GO:0006935">
    <property type="term" value="P:chemotaxis"/>
    <property type="evidence" value="ECO:0007669"/>
    <property type="project" value="InterPro"/>
</dbReference>
<evidence type="ECO:0000256" key="4">
    <source>
        <dbReference type="PROSITE-ProRule" id="PRU00284"/>
    </source>
</evidence>
<protein>
    <recommendedName>
        <fullName evidence="5">Methyl-accepting transducer domain-containing protein</fullName>
    </recommendedName>
</protein>
<dbReference type="Proteomes" id="UP000176037">
    <property type="component" value="Unassembled WGS sequence"/>
</dbReference>
<dbReference type="Pfam" id="PF10442">
    <property type="entry name" value="FIST_C"/>
    <property type="match status" value="1"/>
</dbReference>
<dbReference type="RefSeq" id="WP_070178428.1">
    <property type="nucleotide sequence ID" value="NZ_BMJR01000007.1"/>
</dbReference>
<dbReference type="Gene3D" id="1.10.287.950">
    <property type="entry name" value="Methyl-accepting chemotaxis protein"/>
    <property type="match status" value="1"/>
</dbReference>
<dbReference type="GO" id="GO:0016020">
    <property type="term" value="C:membrane"/>
    <property type="evidence" value="ECO:0007669"/>
    <property type="project" value="UniProtKB-SubCell"/>
</dbReference>
<dbReference type="SMART" id="SM00897">
    <property type="entry name" value="FIST"/>
    <property type="match status" value="1"/>
</dbReference>
<feature type="domain" description="Methyl-accepting transducer" evidence="5">
    <location>
        <begin position="456"/>
        <end position="660"/>
    </location>
</feature>
<dbReference type="GO" id="GO:0007165">
    <property type="term" value="P:signal transduction"/>
    <property type="evidence" value="ECO:0007669"/>
    <property type="project" value="UniProtKB-KW"/>
</dbReference>
<dbReference type="SMART" id="SM00283">
    <property type="entry name" value="MA"/>
    <property type="match status" value="1"/>
</dbReference>
<reference evidence="6 7" key="1">
    <citation type="submission" date="2016-09" db="EMBL/GenBank/DDBJ databases">
        <title>Alteromonas lipolytica, a new species isolated from sea water.</title>
        <authorList>
            <person name="Wu Y.-H."/>
            <person name="Cheng H."/>
            <person name="Xu X.-W."/>
        </authorList>
    </citation>
    <scope>NUCLEOTIDE SEQUENCE [LARGE SCALE GENOMIC DNA]</scope>
    <source>
        <strain evidence="6 7">JW12</strain>
    </source>
</reference>
<dbReference type="EMBL" id="MJIC01000017">
    <property type="protein sequence ID" value="OFI32444.1"/>
    <property type="molecule type" value="Genomic_DNA"/>
</dbReference>
<evidence type="ECO:0000313" key="7">
    <source>
        <dbReference type="Proteomes" id="UP000176037"/>
    </source>
</evidence>
<gene>
    <name evidence="6" type="ORF">BFC17_06945</name>
</gene>
<accession>A0A1E8F954</accession>
<keyword evidence="2 4" id="KW-0807">Transducer</keyword>
<dbReference type="SUPFAM" id="SSF58104">
    <property type="entry name" value="Methyl-accepting chemotaxis protein (MCP) signaling domain"/>
    <property type="match status" value="1"/>
</dbReference>
<dbReference type="PRINTS" id="PR00260">
    <property type="entry name" value="CHEMTRNSDUCR"/>
</dbReference>
<name>A0A1E8F954_9ALTE</name>
<dbReference type="AlphaFoldDB" id="A0A1E8F954"/>
<dbReference type="InterPro" id="IPR013702">
    <property type="entry name" value="FIST_domain_N"/>
</dbReference>
<evidence type="ECO:0000256" key="1">
    <source>
        <dbReference type="ARBA" id="ARBA00004370"/>
    </source>
</evidence>
<dbReference type="PANTHER" id="PTHR32089:SF112">
    <property type="entry name" value="LYSOZYME-LIKE PROTEIN-RELATED"/>
    <property type="match status" value="1"/>
</dbReference>
<organism evidence="6 7">
    <name type="scientific">Alteromonas lipolytica</name>
    <dbReference type="NCBI Taxonomy" id="1856405"/>
    <lineage>
        <taxon>Bacteria</taxon>
        <taxon>Pseudomonadati</taxon>
        <taxon>Pseudomonadota</taxon>
        <taxon>Gammaproteobacteria</taxon>
        <taxon>Alteromonadales</taxon>
        <taxon>Alteromonadaceae</taxon>
        <taxon>Alteromonas/Salinimonas group</taxon>
        <taxon>Alteromonas</taxon>
    </lineage>
</organism>
<dbReference type="STRING" id="1856405.BFC17_06945"/>
<evidence type="ECO:0000259" key="5">
    <source>
        <dbReference type="PROSITE" id="PS50111"/>
    </source>
</evidence>
<evidence type="ECO:0000256" key="2">
    <source>
        <dbReference type="ARBA" id="ARBA00023224"/>
    </source>
</evidence>
<dbReference type="GO" id="GO:0004888">
    <property type="term" value="F:transmembrane signaling receptor activity"/>
    <property type="evidence" value="ECO:0007669"/>
    <property type="project" value="InterPro"/>
</dbReference>
<dbReference type="OrthoDB" id="9807948at2"/>
<proteinExistence type="inferred from homology"/>
<dbReference type="PROSITE" id="PS50111">
    <property type="entry name" value="CHEMOTAXIS_TRANSDUC_2"/>
    <property type="match status" value="1"/>
</dbReference>
<comment type="similarity">
    <text evidence="3">Belongs to the methyl-accepting chemotaxis (MCP) protein family.</text>
</comment>
<keyword evidence="7" id="KW-1185">Reference proteome</keyword>